<keyword evidence="4 12" id="KW-0812">Transmembrane</keyword>
<dbReference type="InterPro" id="IPR046357">
    <property type="entry name" value="PPIase_dom_sf"/>
</dbReference>
<accession>E4RUK8</accession>
<dbReference type="Gene3D" id="3.10.50.40">
    <property type="match status" value="1"/>
</dbReference>
<evidence type="ECO:0000256" key="3">
    <source>
        <dbReference type="ARBA" id="ARBA00022519"/>
    </source>
</evidence>
<comment type="subcellular location">
    <subcellularLocation>
        <location evidence="1">Cell inner membrane</location>
        <topology evidence="1">Single-pass type II membrane protein</topology>
        <orientation evidence="1">Periplasmic side</orientation>
    </subcellularLocation>
</comment>
<dbReference type="Pfam" id="PF13623">
    <property type="entry name" value="SurA_N_2"/>
    <property type="match status" value="1"/>
</dbReference>
<dbReference type="PANTHER" id="PTHR47529">
    <property type="entry name" value="PEPTIDYL-PROLYL CIS-TRANS ISOMERASE D"/>
    <property type="match status" value="1"/>
</dbReference>
<dbReference type="SUPFAM" id="SSF109998">
    <property type="entry name" value="Triger factor/SurA peptide-binding domain-like"/>
    <property type="match status" value="1"/>
</dbReference>
<feature type="domain" description="PpiC" evidence="13">
    <location>
        <begin position="346"/>
        <end position="449"/>
    </location>
</feature>
<keyword evidence="2" id="KW-1003">Cell membrane</keyword>
<reference evidence="14 15" key="2">
    <citation type="journal article" date="2011" name="Stand. Genomic Sci.">
        <title>Complete genome sequence of Leadbetterella byssophila type strain (4M15).</title>
        <authorList>
            <person name="Abt B."/>
            <person name="Teshima H."/>
            <person name="Lucas S."/>
            <person name="Lapidus A."/>
            <person name="Del Rio T.G."/>
            <person name="Nolan M."/>
            <person name="Tice H."/>
            <person name="Cheng J.F."/>
            <person name="Pitluck S."/>
            <person name="Liolios K."/>
            <person name="Pagani I."/>
            <person name="Ivanova N."/>
            <person name="Mavromatis K."/>
            <person name="Pati A."/>
            <person name="Tapia R."/>
            <person name="Han C."/>
            <person name="Goodwin L."/>
            <person name="Chen A."/>
            <person name="Palaniappan K."/>
            <person name="Land M."/>
            <person name="Hauser L."/>
            <person name="Chang Y.J."/>
            <person name="Jeffries C.D."/>
            <person name="Rohde M."/>
            <person name="Goker M."/>
            <person name="Tindall B.J."/>
            <person name="Detter J.C."/>
            <person name="Woyke T."/>
            <person name="Bristow J."/>
            <person name="Eisen J.A."/>
            <person name="Markowitz V."/>
            <person name="Hugenholtz P."/>
            <person name="Klenk H.P."/>
            <person name="Kyrpides N.C."/>
        </authorList>
    </citation>
    <scope>NUCLEOTIDE SEQUENCE [LARGE SCALE GENOMIC DNA]</scope>
    <source>
        <strain evidence="15">DSM 17132 / JCM 16389 / KACC 11308 / NBRC 106382 / 4M15</strain>
    </source>
</reference>
<evidence type="ECO:0000256" key="1">
    <source>
        <dbReference type="ARBA" id="ARBA00004382"/>
    </source>
</evidence>
<evidence type="ECO:0000256" key="11">
    <source>
        <dbReference type="PROSITE-ProRule" id="PRU00278"/>
    </source>
</evidence>
<proteinExistence type="inferred from homology"/>
<sequence length="709" mass="77767">MAIVNKIREKSGVAVVVIAIALILFIVGGDFVAGSKGGGLFGNSNAVGEINGTTIDFQQFANLVEGQRMQYEASVGRSANEQEQAQIREQVWEKLIFEHVYSEAFEDLGITVSDEELREMVQGPKNIHPFVKQQFSDQNGNFDATTHANFIAAYANNSMPAEQRIMWDNFKRELRDVRKREKYANLLNSSSYITKAEAKAEYYNTTNKASGKYLYVPFYSVADSTVKVSDGEIKSYFSKHKDDFNAYDSRSLVYVTFSLLPTKEDSVALMNDLRELAKGLAAAPDPVAYANENSDIKTPGVREAGDLSPELKSTLASTIEGGLVGPFKEGTAYSIHKFLGTEVDEHYTARASHILFRADSTMTQEQRDEAKKKALEILAQAKSGMDFAFLARQFGSDGTAQQGGDLGSFKNDGTMVKAFEDAIFSFSGTGVLPNLVTTDFGYHIVKVTEPKSNLKYKLATITKELHVGDEGSNLVFQKASELMNSAKSIKDLEEAAKKDNSIVLFNAENVQPGATVVNTLRNARELVQWAYGKDAKVGKVADRVFVLEDNYVVAALKSAADKNDPKAEDFKDLIAARIRNEKKAELITKKLGDGKGSFEEIAKKYGAGALIEEVSEITLQTGMLNSAGFDPVAVGKLFGLKPNTRSKVFTGDSGVFIMENTAKVVAPEIADYSAYKAQIQQRSFGLGGMIGEEILRANAKIEDNRARMF</sequence>
<dbReference type="eggNOG" id="COG0760">
    <property type="taxonomic scope" value="Bacteria"/>
</dbReference>
<keyword evidence="3" id="KW-0997">Cell inner membrane</keyword>
<keyword evidence="5 12" id="KW-1133">Transmembrane helix</keyword>
<dbReference type="InterPro" id="IPR052029">
    <property type="entry name" value="PpiD_chaperone"/>
</dbReference>
<evidence type="ECO:0000259" key="13">
    <source>
        <dbReference type="PROSITE" id="PS50198"/>
    </source>
</evidence>
<dbReference type="EMBL" id="CP002305">
    <property type="protein sequence ID" value="ADQ18744.1"/>
    <property type="molecule type" value="Genomic_DNA"/>
</dbReference>
<dbReference type="InterPro" id="IPR000297">
    <property type="entry name" value="PPIase_PpiC"/>
</dbReference>
<dbReference type="InterPro" id="IPR027304">
    <property type="entry name" value="Trigger_fact/SurA_dom_sf"/>
</dbReference>
<dbReference type="PROSITE" id="PS50198">
    <property type="entry name" value="PPIC_PPIASE_2"/>
    <property type="match status" value="1"/>
</dbReference>
<gene>
    <name evidence="14" type="ordered locus">Lbys_3082</name>
</gene>
<dbReference type="HOGENOM" id="CLU_023843_0_1_10"/>
<protein>
    <recommendedName>
        <fullName evidence="9">Periplasmic chaperone PpiD</fullName>
    </recommendedName>
    <alternativeName>
        <fullName evidence="10">Periplasmic folding chaperone</fullName>
    </alternativeName>
</protein>
<evidence type="ECO:0000256" key="7">
    <source>
        <dbReference type="ARBA" id="ARBA00023186"/>
    </source>
</evidence>
<dbReference type="SUPFAM" id="SSF54534">
    <property type="entry name" value="FKBP-like"/>
    <property type="match status" value="1"/>
</dbReference>
<dbReference type="RefSeq" id="WP_013409775.1">
    <property type="nucleotide sequence ID" value="NC_014655.1"/>
</dbReference>
<dbReference type="KEGG" id="lby:Lbys_3082"/>
<dbReference type="Gene3D" id="1.10.4030.10">
    <property type="entry name" value="Porin chaperone SurA, peptide-binding domain"/>
    <property type="match status" value="1"/>
</dbReference>
<evidence type="ECO:0000256" key="2">
    <source>
        <dbReference type="ARBA" id="ARBA00022475"/>
    </source>
</evidence>
<dbReference type="STRING" id="649349.Lbys_3082"/>
<name>E4RUK8_LEAB4</name>
<dbReference type="GO" id="GO:0003755">
    <property type="term" value="F:peptidyl-prolyl cis-trans isomerase activity"/>
    <property type="evidence" value="ECO:0007669"/>
    <property type="project" value="UniProtKB-KW"/>
</dbReference>
<keyword evidence="11" id="KW-0697">Rotamase</keyword>
<dbReference type="GO" id="GO:0005886">
    <property type="term" value="C:plasma membrane"/>
    <property type="evidence" value="ECO:0007669"/>
    <property type="project" value="UniProtKB-SubCell"/>
</dbReference>
<dbReference type="Pfam" id="PF13616">
    <property type="entry name" value="Rotamase_3"/>
    <property type="match status" value="1"/>
</dbReference>
<feature type="transmembrane region" description="Helical" evidence="12">
    <location>
        <begin position="12"/>
        <end position="33"/>
    </location>
</feature>
<evidence type="ECO:0000256" key="9">
    <source>
        <dbReference type="ARBA" id="ARBA00040743"/>
    </source>
</evidence>
<evidence type="ECO:0000313" key="15">
    <source>
        <dbReference type="Proteomes" id="UP000007435"/>
    </source>
</evidence>
<dbReference type="PANTHER" id="PTHR47529:SF1">
    <property type="entry name" value="PERIPLASMIC CHAPERONE PPID"/>
    <property type="match status" value="1"/>
</dbReference>
<dbReference type="AlphaFoldDB" id="E4RUK8"/>
<keyword evidence="6 12" id="KW-0472">Membrane</keyword>
<evidence type="ECO:0000256" key="5">
    <source>
        <dbReference type="ARBA" id="ARBA00022989"/>
    </source>
</evidence>
<dbReference type="OrthoDB" id="9812372at2"/>
<keyword evidence="11 14" id="KW-0413">Isomerase</keyword>
<comment type="similarity">
    <text evidence="8">Belongs to the PpiD chaperone family.</text>
</comment>
<evidence type="ECO:0000256" key="12">
    <source>
        <dbReference type="SAM" id="Phobius"/>
    </source>
</evidence>
<evidence type="ECO:0000256" key="4">
    <source>
        <dbReference type="ARBA" id="ARBA00022692"/>
    </source>
</evidence>
<keyword evidence="7" id="KW-0143">Chaperone</keyword>
<evidence type="ECO:0000256" key="10">
    <source>
        <dbReference type="ARBA" id="ARBA00042775"/>
    </source>
</evidence>
<organism evidence="14 15">
    <name type="scientific">Leadbetterella byssophila (strain DSM 17132 / JCM 16389 / KACC 11308 / NBRC 106382 / 4M15)</name>
    <dbReference type="NCBI Taxonomy" id="649349"/>
    <lineage>
        <taxon>Bacteria</taxon>
        <taxon>Pseudomonadati</taxon>
        <taxon>Bacteroidota</taxon>
        <taxon>Cytophagia</taxon>
        <taxon>Cytophagales</taxon>
        <taxon>Leadbetterellaceae</taxon>
        <taxon>Leadbetterella</taxon>
    </lineage>
</organism>
<keyword evidence="15" id="KW-1185">Reference proteome</keyword>
<dbReference type="Proteomes" id="UP000007435">
    <property type="component" value="Chromosome"/>
</dbReference>
<evidence type="ECO:0000313" key="14">
    <source>
        <dbReference type="EMBL" id="ADQ18744.1"/>
    </source>
</evidence>
<evidence type="ECO:0000256" key="6">
    <source>
        <dbReference type="ARBA" id="ARBA00023136"/>
    </source>
</evidence>
<reference key="1">
    <citation type="submission" date="2010-11" db="EMBL/GenBank/DDBJ databases">
        <title>The complete genome of Leadbetterella byssophila DSM 17132.</title>
        <authorList>
            <consortium name="US DOE Joint Genome Institute (JGI-PGF)"/>
            <person name="Lucas S."/>
            <person name="Copeland A."/>
            <person name="Lapidus A."/>
            <person name="Glavina del Rio T."/>
            <person name="Dalin E."/>
            <person name="Tice H."/>
            <person name="Bruce D."/>
            <person name="Goodwin L."/>
            <person name="Pitluck S."/>
            <person name="Kyrpides N."/>
            <person name="Mavromatis K."/>
            <person name="Ivanova N."/>
            <person name="Teshima H."/>
            <person name="Brettin T."/>
            <person name="Detter J.C."/>
            <person name="Han C."/>
            <person name="Tapia R."/>
            <person name="Land M."/>
            <person name="Hauser L."/>
            <person name="Markowitz V."/>
            <person name="Cheng J.-F."/>
            <person name="Hugenholtz P."/>
            <person name="Woyke T."/>
            <person name="Wu D."/>
            <person name="Tindall B."/>
            <person name="Pomrenke H.G."/>
            <person name="Brambilla E."/>
            <person name="Klenk H.-P."/>
            <person name="Eisen J.A."/>
        </authorList>
    </citation>
    <scope>NUCLEOTIDE SEQUENCE [LARGE SCALE GENOMIC DNA]</scope>
    <source>
        <strain>DSM 17132</strain>
    </source>
</reference>
<evidence type="ECO:0000256" key="8">
    <source>
        <dbReference type="ARBA" id="ARBA00038408"/>
    </source>
</evidence>